<protein>
    <recommendedName>
        <fullName evidence="5">NOT2/NOT3/NOT5 C-terminal domain-containing protein</fullName>
    </recommendedName>
</protein>
<sequence>MEDAKRSRASIQAKTPASPHAKTPASPSRSAATNTAFPPLGAAIAAKEKLRNSQAEVGARGGTETGPELKSPPVPHSSPPLSSSNPDRAFSSPPHQRRAAEHVSSPPLSSSGKAALGQRPAVQPRSPQSGPLPPPASSSAAVQQPAGVQRSKQLSPLEYLELSLRHIPRQGDGHVRGDASYRPNNPVAVPSFYPTTPLAGYDDPSLYAKMDPSTLFLAFYYKQGRPEQYLAARELKRGFWRYHKKYNAWFQRHENPTVSTDKYEKGKYLVFECGQDWTQKIKADFTFEYEHLENEVPTS</sequence>
<comment type="similarity">
    <text evidence="1">Belongs to the CNOT2/3/5 family.</text>
</comment>
<dbReference type="EMBL" id="HBIB01009200">
    <property type="protein sequence ID" value="CAE0243590.1"/>
    <property type="molecule type" value="Transcribed_RNA"/>
</dbReference>
<dbReference type="GO" id="GO:0006355">
    <property type="term" value="P:regulation of DNA-templated transcription"/>
    <property type="evidence" value="ECO:0007669"/>
    <property type="project" value="InterPro"/>
</dbReference>
<evidence type="ECO:0000313" key="6">
    <source>
        <dbReference type="EMBL" id="CAE0243590.1"/>
    </source>
</evidence>
<name>A0A7S3G1I7_9EUKA</name>
<accession>A0A7S3G1I7</accession>
<dbReference type="InterPro" id="IPR040168">
    <property type="entry name" value="Not2/3/5"/>
</dbReference>
<evidence type="ECO:0000313" key="7">
    <source>
        <dbReference type="EMBL" id="CAE0243592.1"/>
    </source>
</evidence>
<gene>
    <name evidence="6" type="ORF">PBIL07802_LOCUS5758</name>
    <name evidence="7" type="ORF">PBIL07802_LOCUS5760</name>
</gene>
<evidence type="ECO:0000256" key="4">
    <source>
        <dbReference type="SAM" id="MobiDB-lite"/>
    </source>
</evidence>
<feature type="compositionally biased region" description="Polar residues" evidence="4">
    <location>
        <begin position="25"/>
        <end position="36"/>
    </location>
</feature>
<reference evidence="7" key="1">
    <citation type="submission" date="2021-01" db="EMBL/GenBank/DDBJ databases">
        <authorList>
            <person name="Corre E."/>
            <person name="Pelletier E."/>
            <person name="Niang G."/>
            <person name="Scheremetjew M."/>
            <person name="Finn R."/>
            <person name="Kale V."/>
            <person name="Holt S."/>
            <person name="Cochrane G."/>
            <person name="Meng A."/>
            <person name="Brown T."/>
            <person name="Cohen L."/>
        </authorList>
    </citation>
    <scope>NUCLEOTIDE SEQUENCE</scope>
    <source>
        <strain evidence="7">NIES-2562</strain>
    </source>
</reference>
<keyword evidence="3" id="KW-0804">Transcription</keyword>
<evidence type="ECO:0000256" key="3">
    <source>
        <dbReference type="ARBA" id="ARBA00023163"/>
    </source>
</evidence>
<dbReference type="Gene3D" id="2.30.30.1020">
    <property type="entry name" value="CCR4-NOT complex subunit 2/3/5, C-terminal domain"/>
    <property type="match status" value="1"/>
</dbReference>
<evidence type="ECO:0000259" key="5">
    <source>
        <dbReference type="Pfam" id="PF04153"/>
    </source>
</evidence>
<dbReference type="InterPro" id="IPR038635">
    <property type="entry name" value="CCR4-NOT_su2/3/5_C_sf"/>
</dbReference>
<dbReference type="EMBL" id="HBIB01009202">
    <property type="protein sequence ID" value="CAE0243592.1"/>
    <property type="molecule type" value="Transcribed_RNA"/>
</dbReference>
<dbReference type="Pfam" id="PF04153">
    <property type="entry name" value="NOT2_3_5_C"/>
    <property type="match status" value="1"/>
</dbReference>
<keyword evidence="2" id="KW-0805">Transcription regulation</keyword>
<proteinExistence type="inferred from homology"/>
<evidence type="ECO:0000256" key="2">
    <source>
        <dbReference type="ARBA" id="ARBA00023015"/>
    </source>
</evidence>
<dbReference type="PANTHER" id="PTHR23326">
    <property type="entry name" value="CCR4 NOT-RELATED"/>
    <property type="match status" value="1"/>
</dbReference>
<feature type="compositionally biased region" description="Low complexity" evidence="4">
    <location>
        <begin position="137"/>
        <end position="149"/>
    </location>
</feature>
<dbReference type="InterPro" id="IPR007282">
    <property type="entry name" value="NOT2/3/5_C"/>
</dbReference>
<feature type="domain" description="NOT2/NOT3/NOT5 C-terminal" evidence="5">
    <location>
        <begin position="182"/>
        <end position="292"/>
    </location>
</feature>
<dbReference type="AlphaFoldDB" id="A0A7S3G1I7"/>
<feature type="region of interest" description="Disordered" evidence="4">
    <location>
        <begin position="1"/>
        <end position="154"/>
    </location>
</feature>
<evidence type="ECO:0000256" key="1">
    <source>
        <dbReference type="ARBA" id="ARBA00007682"/>
    </source>
</evidence>
<organism evidence="7">
    <name type="scientific">Palpitomonas bilix</name>
    <dbReference type="NCBI Taxonomy" id="652834"/>
    <lineage>
        <taxon>Eukaryota</taxon>
        <taxon>Eukaryota incertae sedis</taxon>
    </lineage>
</organism>
<dbReference type="GO" id="GO:0030015">
    <property type="term" value="C:CCR4-NOT core complex"/>
    <property type="evidence" value="ECO:0007669"/>
    <property type="project" value="InterPro"/>
</dbReference>